<keyword evidence="3" id="KW-1185">Reference proteome</keyword>
<accession>A0A9Q3KEI0</accession>
<name>A0A9Q3KEI0_9BASI</name>
<evidence type="ECO:0000313" key="3">
    <source>
        <dbReference type="Proteomes" id="UP000765509"/>
    </source>
</evidence>
<proteinExistence type="predicted"/>
<gene>
    <name evidence="2" type="ORF">O181_119374</name>
</gene>
<dbReference type="AlphaFoldDB" id="A0A9Q3KEI0"/>
<feature type="region of interest" description="Disordered" evidence="1">
    <location>
        <begin position="1"/>
        <end position="71"/>
    </location>
</feature>
<dbReference type="Proteomes" id="UP000765509">
    <property type="component" value="Unassembled WGS sequence"/>
</dbReference>
<sequence>MEETQPSTTQASAKNIPRGQPQQFQHVKAATRSKQGQMKGTSHQTLQPGLQDSKPSTGCHGKCVSDGQNNDGIAKEGGGQIKISEMISNIFDYIPELYEAITDVKSHLSDKNISICDNLKTHTLILTQINERLQCFEKVVRKIKTSNTDNSFVNKINEKSVIIEELTDKYSKFNIDDMI</sequence>
<protein>
    <submittedName>
        <fullName evidence="2">Uncharacterized protein</fullName>
    </submittedName>
</protein>
<dbReference type="EMBL" id="AVOT02105586">
    <property type="protein sequence ID" value="MBW0579659.1"/>
    <property type="molecule type" value="Genomic_DNA"/>
</dbReference>
<comment type="caution">
    <text evidence="2">The sequence shown here is derived from an EMBL/GenBank/DDBJ whole genome shotgun (WGS) entry which is preliminary data.</text>
</comment>
<evidence type="ECO:0000313" key="2">
    <source>
        <dbReference type="EMBL" id="MBW0579659.1"/>
    </source>
</evidence>
<reference evidence="2" key="1">
    <citation type="submission" date="2021-03" db="EMBL/GenBank/DDBJ databases">
        <title>Draft genome sequence of rust myrtle Austropuccinia psidii MF-1, a brazilian biotype.</title>
        <authorList>
            <person name="Quecine M.C."/>
            <person name="Pachon D.M.R."/>
            <person name="Bonatelli M.L."/>
            <person name="Correr F.H."/>
            <person name="Franceschini L.M."/>
            <person name="Leite T.F."/>
            <person name="Margarido G.R.A."/>
            <person name="Almeida C.A."/>
            <person name="Ferrarezi J.A."/>
            <person name="Labate C.A."/>
        </authorList>
    </citation>
    <scope>NUCLEOTIDE SEQUENCE</scope>
    <source>
        <strain evidence="2">MF-1</strain>
    </source>
</reference>
<feature type="compositionally biased region" description="Polar residues" evidence="1">
    <location>
        <begin position="1"/>
        <end position="13"/>
    </location>
</feature>
<feature type="compositionally biased region" description="Polar residues" evidence="1">
    <location>
        <begin position="32"/>
        <end position="56"/>
    </location>
</feature>
<evidence type="ECO:0000256" key="1">
    <source>
        <dbReference type="SAM" id="MobiDB-lite"/>
    </source>
</evidence>
<organism evidence="2 3">
    <name type="scientific">Austropuccinia psidii MF-1</name>
    <dbReference type="NCBI Taxonomy" id="1389203"/>
    <lineage>
        <taxon>Eukaryota</taxon>
        <taxon>Fungi</taxon>
        <taxon>Dikarya</taxon>
        <taxon>Basidiomycota</taxon>
        <taxon>Pucciniomycotina</taxon>
        <taxon>Pucciniomycetes</taxon>
        <taxon>Pucciniales</taxon>
        <taxon>Sphaerophragmiaceae</taxon>
        <taxon>Austropuccinia</taxon>
    </lineage>
</organism>